<evidence type="ECO:0000256" key="1">
    <source>
        <dbReference type="ARBA" id="ARBA00004305"/>
    </source>
</evidence>
<dbReference type="GO" id="GO:0005524">
    <property type="term" value="F:ATP binding"/>
    <property type="evidence" value="ECO:0007669"/>
    <property type="project" value="UniProtKB-KW"/>
</dbReference>
<dbReference type="PROSITE" id="PS00178">
    <property type="entry name" value="AA_TRNA_LIGASE_I"/>
    <property type="match status" value="1"/>
</dbReference>
<organism evidence="13 14">
    <name type="scientific">Candida verbasci</name>
    <dbReference type="NCBI Taxonomy" id="1227364"/>
    <lineage>
        <taxon>Eukaryota</taxon>
        <taxon>Fungi</taxon>
        <taxon>Dikarya</taxon>
        <taxon>Ascomycota</taxon>
        <taxon>Saccharomycotina</taxon>
        <taxon>Pichiomycetes</taxon>
        <taxon>Debaryomycetaceae</taxon>
        <taxon>Candida/Lodderomyces clade</taxon>
        <taxon>Candida</taxon>
    </lineage>
</organism>
<evidence type="ECO:0000256" key="7">
    <source>
        <dbReference type="ARBA" id="ARBA00022917"/>
    </source>
</evidence>
<keyword evidence="7 12" id="KW-0648">Protein biosynthesis</keyword>
<evidence type="ECO:0000313" key="13">
    <source>
        <dbReference type="EMBL" id="CAI5759844.1"/>
    </source>
</evidence>
<evidence type="ECO:0000256" key="2">
    <source>
        <dbReference type="ARBA" id="ARBA00005594"/>
    </source>
</evidence>
<comment type="similarity">
    <text evidence="2 12">Belongs to the class-I aminoacyl-tRNA synthetase family.</text>
</comment>
<accession>A0A9W4XI75</accession>
<evidence type="ECO:0000256" key="9">
    <source>
        <dbReference type="ARBA" id="ARBA00030268"/>
    </source>
</evidence>
<dbReference type="CDD" id="cd00806">
    <property type="entry name" value="TrpRS_core"/>
    <property type="match status" value="1"/>
</dbReference>
<dbReference type="GO" id="GO:0005759">
    <property type="term" value="C:mitochondrial matrix"/>
    <property type="evidence" value="ECO:0007669"/>
    <property type="project" value="UniProtKB-SubCell"/>
</dbReference>
<dbReference type="HAMAP" id="MF_00140_B">
    <property type="entry name" value="Trp_tRNA_synth_B"/>
    <property type="match status" value="1"/>
</dbReference>
<keyword evidence="4 12" id="KW-0436">Ligase</keyword>
<dbReference type="InterPro" id="IPR002305">
    <property type="entry name" value="aa-tRNA-synth_Ic"/>
</dbReference>
<dbReference type="PANTHER" id="PTHR43766:SF1">
    <property type="entry name" value="TRYPTOPHAN--TRNA LIGASE, MITOCHONDRIAL"/>
    <property type="match status" value="1"/>
</dbReference>
<dbReference type="InterPro" id="IPR050203">
    <property type="entry name" value="Trp-tRNA_synthetase"/>
</dbReference>
<dbReference type="OrthoDB" id="15808at2759"/>
<name>A0A9W4XI75_9ASCO</name>
<dbReference type="Gene3D" id="1.10.240.10">
    <property type="entry name" value="Tyrosyl-Transfer RNA Synthetase"/>
    <property type="match status" value="1"/>
</dbReference>
<keyword evidence="8 12" id="KW-0030">Aminoacyl-tRNA synthetase</keyword>
<dbReference type="Pfam" id="PF00579">
    <property type="entry name" value="tRNA-synt_1b"/>
    <property type="match status" value="1"/>
</dbReference>
<evidence type="ECO:0000256" key="4">
    <source>
        <dbReference type="ARBA" id="ARBA00022598"/>
    </source>
</evidence>
<reference evidence="13" key="1">
    <citation type="submission" date="2022-12" db="EMBL/GenBank/DDBJ databases">
        <authorList>
            <person name="Brejova B."/>
        </authorList>
    </citation>
    <scope>NUCLEOTIDE SEQUENCE</scope>
</reference>
<evidence type="ECO:0000256" key="5">
    <source>
        <dbReference type="ARBA" id="ARBA00022741"/>
    </source>
</evidence>
<dbReference type="AlphaFoldDB" id="A0A9W4XI75"/>
<evidence type="ECO:0000256" key="12">
    <source>
        <dbReference type="RuleBase" id="RU363036"/>
    </source>
</evidence>
<protein>
    <recommendedName>
        <fullName evidence="11">Tryptophan--tRNA ligase, mitochondrial</fullName>
        <ecNumber evidence="3">6.1.1.2</ecNumber>
    </recommendedName>
    <alternativeName>
        <fullName evidence="9">Tryptophanyl-tRNA synthetase</fullName>
    </alternativeName>
</protein>
<comment type="catalytic activity">
    <reaction evidence="10">
        <text>tRNA(Trp) + L-tryptophan + ATP = L-tryptophyl-tRNA(Trp) + AMP + diphosphate + H(+)</text>
        <dbReference type="Rhea" id="RHEA:24080"/>
        <dbReference type="Rhea" id="RHEA-COMP:9671"/>
        <dbReference type="Rhea" id="RHEA-COMP:9705"/>
        <dbReference type="ChEBI" id="CHEBI:15378"/>
        <dbReference type="ChEBI" id="CHEBI:30616"/>
        <dbReference type="ChEBI" id="CHEBI:33019"/>
        <dbReference type="ChEBI" id="CHEBI:57912"/>
        <dbReference type="ChEBI" id="CHEBI:78442"/>
        <dbReference type="ChEBI" id="CHEBI:78535"/>
        <dbReference type="ChEBI" id="CHEBI:456215"/>
        <dbReference type="EC" id="6.1.1.2"/>
    </reaction>
</comment>
<keyword evidence="5 12" id="KW-0547">Nucleotide-binding</keyword>
<dbReference type="PANTHER" id="PTHR43766">
    <property type="entry name" value="TRYPTOPHAN--TRNA LIGASE, MITOCHONDRIAL"/>
    <property type="match status" value="1"/>
</dbReference>
<dbReference type="Proteomes" id="UP001152885">
    <property type="component" value="Unassembled WGS sequence"/>
</dbReference>
<dbReference type="GO" id="GO:0070183">
    <property type="term" value="P:mitochondrial tryptophanyl-tRNA aminoacylation"/>
    <property type="evidence" value="ECO:0007669"/>
    <property type="project" value="TreeGrafter"/>
</dbReference>
<comment type="caution">
    <text evidence="13">The sequence shown here is derived from an EMBL/GenBank/DDBJ whole genome shotgun (WGS) entry which is preliminary data.</text>
</comment>
<dbReference type="Gene3D" id="3.40.50.620">
    <property type="entry name" value="HUPs"/>
    <property type="match status" value="1"/>
</dbReference>
<dbReference type="NCBIfam" id="TIGR00233">
    <property type="entry name" value="trpS"/>
    <property type="match status" value="1"/>
</dbReference>
<dbReference type="FunFam" id="3.40.50.620:FF:000082">
    <property type="entry name" value="MSW1p Mitochondrial tryptophanyl-tRNA synthetase"/>
    <property type="match status" value="1"/>
</dbReference>
<evidence type="ECO:0000256" key="8">
    <source>
        <dbReference type="ARBA" id="ARBA00023146"/>
    </source>
</evidence>
<gene>
    <name evidence="13" type="ORF">CANVERA_P4356</name>
</gene>
<evidence type="ECO:0000256" key="11">
    <source>
        <dbReference type="ARBA" id="ARBA00069760"/>
    </source>
</evidence>
<dbReference type="InterPro" id="IPR002306">
    <property type="entry name" value="Trp-tRNA-ligase"/>
</dbReference>
<dbReference type="EMBL" id="CANTUO010000005">
    <property type="protein sequence ID" value="CAI5759844.1"/>
    <property type="molecule type" value="Genomic_DNA"/>
</dbReference>
<evidence type="ECO:0000256" key="3">
    <source>
        <dbReference type="ARBA" id="ARBA00013161"/>
    </source>
</evidence>
<sequence>MKLKRLLSTSIQEIRNFNNIPSDSRIFSLIQPTGKIHLGNYLGAVKNWKTLSNLSHLENKCIFGVADLHAITIPKLATELKEYRYQAIASLLSSGLDDSQCILYFQSSVPEHTELNWYLTCITSMGQLNRMTQWKSKAKQGENSTITDDKVLESTKAGLLCYPILQIADVLIYKSTHVPVGDDQSQHLELCRDVAERFNSIYQTDYFPIPKTILTSNKKILSLKNPNKKMSKSDPNQNSCVYITDSPEAIKMKIKKATTDSIQGQIYFDPEERPGVSNLINIVAGIKDLSIDETVNEMSHLKDHKQLKDYVSEIIIEEFTPMRLKYNEFMNNKDYLTSIVNKGKEHAKEIAEKNIKEIRTKIGMD</sequence>
<dbReference type="InterPro" id="IPR001412">
    <property type="entry name" value="aa-tRNA-synth_I_CS"/>
</dbReference>
<dbReference type="InterPro" id="IPR014729">
    <property type="entry name" value="Rossmann-like_a/b/a_fold"/>
</dbReference>
<evidence type="ECO:0000256" key="6">
    <source>
        <dbReference type="ARBA" id="ARBA00022840"/>
    </source>
</evidence>
<dbReference type="InterPro" id="IPR024109">
    <property type="entry name" value="Trp-tRNA-ligase_bac-type"/>
</dbReference>
<dbReference type="FunFam" id="1.10.240.10:FF:000002">
    <property type="entry name" value="Tryptophan--tRNA ligase"/>
    <property type="match status" value="1"/>
</dbReference>
<comment type="subcellular location">
    <subcellularLocation>
        <location evidence="1">Mitochondrion matrix</location>
    </subcellularLocation>
</comment>
<keyword evidence="14" id="KW-1185">Reference proteome</keyword>
<dbReference type="GO" id="GO:0004830">
    <property type="term" value="F:tryptophan-tRNA ligase activity"/>
    <property type="evidence" value="ECO:0007669"/>
    <property type="project" value="UniProtKB-EC"/>
</dbReference>
<evidence type="ECO:0000313" key="14">
    <source>
        <dbReference type="Proteomes" id="UP001152885"/>
    </source>
</evidence>
<dbReference type="SUPFAM" id="SSF52374">
    <property type="entry name" value="Nucleotidylyl transferase"/>
    <property type="match status" value="1"/>
</dbReference>
<keyword evidence="6 12" id="KW-0067">ATP-binding</keyword>
<dbReference type="EC" id="6.1.1.2" evidence="3"/>
<evidence type="ECO:0000256" key="10">
    <source>
        <dbReference type="ARBA" id="ARBA00049929"/>
    </source>
</evidence>
<dbReference type="PRINTS" id="PR01039">
    <property type="entry name" value="TRNASYNTHTRP"/>
</dbReference>
<proteinExistence type="inferred from homology"/>